<evidence type="ECO:0000313" key="3">
    <source>
        <dbReference type="EMBL" id="KPH55790.1"/>
    </source>
</evidence>
<proteinExistence type="predicted"/>
<comment type="caution">
    <text evidence="3">The sequence shown here is derived from an EMBL/GenBank/DDBJ whole genome shotgun (WGS) entry which is preliminary data.</text>
</comment>
<organism evidence="3 4">
    <name type="scientific">Helicobacter pullorum</name>
    <dbReference type="NCBI Taxonomy" id="35818"/>
    <lineage>
        <taxon>Bacteria</taxon>
        <taxon>Pseudomonadati</taxon>
        <taxon>Campylobacterota</taxon>
        <taxon>Epsilonproteobacteria</taxon>
        <taxon>Campylobacterales</taxon>
        <taxon>Helicobacteraceae</taxon>
        <taxon>Helicobacter</taxon>
    </lineage>
</organism>
<feature type="coiled-coil region" evidence="1">
    <location>
        <begin position="76"/>
        <end position="103"/>
    </location>
</feature>
<evidence type="ECO:0000256" key="2">
    <source>
        <dbReference type="SAM" id="Phobius"/>
    </source>
</evidence>
<dbReference type="Proteomes" id="UP000037997">
    <property type="component" value="Unassembled WGS sequence"/>
</dbReference>
<gene>
    <name evidence="3" type="ORF">HPU229334_06345</name>
</gene>
<accession>A0A0N1E8X1</accession>
<dbReference type="RefSeq" id="WP_054197989.1">
    <property type="nucleotide sequence ID" value="NZ_JNOC01000032.1"/>
</dbReference>
<dbReference type="AlphaFoldDB" id="A0A0N1E8X1"/>
<sequence length="183" mass="21770">MKEILKKIESFLETKSKREMILIFVLAFLCFFALTFMLIYDRAWNYFLTIKQTKLDLERQLLSLQEQPTIPKVYGDKELESEIQKLEDSIVLQEKQKERLQGNFNHFLALNYLGKKYFLNTFVIQQEGEEFLLYGEGSFKEAFLFLEELENLQMLEIKGASIYPKKKNLEFFMNLNALYGVLQ</sequence>
<keyword evidence="1" id="KW-0175">Coiled coil</keyword>
<name>A0A0N1E8X1_9HELI</name>
<dbReference type="EMBL" id="JNOC01000032">
    <property type="protein sequence ID" value="KPH55790.1"/>
    <property type="molecule type" value="Genomic_DNA"/>
</dbReference>
<evidence type="ECO:0000313" key="4">
    <source>
        <dbReference type="Proteomes" id="UP000037997"/>
    </source>
</evidence>
<reference evidence="3 4" key="1">
    <citation type="submission" date="2014-06" db="EMBL/GenBank/DDBJ databases">
        <title>Helicobacter pullorum isolates in fresh chicken meat - phenotypic and genotypic features.</title>
        <authorList>
            <person name="Borges V."/>
            <person name="Santos A."/>
            <person name="Correia C.B."/>
            <person name="Saraiva M."/>
            <person name="Menard A."/>
            <person name="Vieira L."/>
            <person name="Sampaio D.A."/>
            <person name="Gomes J.P."/>
            <person name="Oleastro M."/>
        </authorList>
    </citation>
    <scope>NUCLEOTIDE SEQUENCE [LARGE SCALE GENOMIC DNA]</scope>
    <source>
        <strain evidence="3 4">229334/12</strain>
    </source>
</reference>
<keyword evidence="2" id="KW-1133">Transmembrane helix</keyword>
<dbReference type="PATRIC" id="fig|35818.11.peg.1254"/>
<dbReference type="STRING" id="35818.HPU229336_01725"/>
<feature type="transmembrane region" description="Helical" evidence="2">
    <location>
        <begin position="21"/>
        <end position="40"/>
    </location>
</feature>
<keyword evidence="2" id="KW-0472">Membrane</keyword>
<evidence type="ECO:0000256" key="1">
    <source>
        <dbReference type="SAM" id="Coils"/>
    </source>
</evidence>
<protein>
    <submittedName>
        <fullName evidence="3">Uncharacterized protein</fullName>
    </submittedName>
</protein>
<keyword evidence="2" id="KW-0812">Transmembrane</keyword>